<gene>
    <name evidence="4" type="ORF">DES40_1127</name>
</gene>
<dbReference type="PRINTS" id="PR00455">
    <property type="entry name" value="HTHTETR"/>
</dbReference>
<dbReference type="InterPro" id="IPR050624">
    <property type="entry name" value="HTH-type_Tx_Regulator"/>
</dbReference>
<name>A0A420WLA0_9PROT</name>
<organism evidence="4 5">
    <name type="scientific">Litorimonas taeanensis</name>
    <dbReference type="NCBI Taxonomy" id="568099"/>
    <lineage>
        <taxon>Bacteria</taxon>
        <taxon>Pseudomonadati</taxon>
        <taxon>Pseudomonadota</taxon>
        <taxon>Alphaproteobacteria</taxon>
        <taxon>Maricaulales</taxon>
        <taxon>Robiginitomaculaceae</taxon>
    </lineage>
</organism>
<dbReference type="Pfam" id="PF00440">
    <property type="entry name" value="TetR_N"/>
    <property type="match status" value="1"/>
</dbReference>
<dbReference type="Gene3D" id="1.10.357.10">
    <property type="entry name" value="Tetracycline Repressor, domain 2"/>
    <property type="match status" value="1"/>
</dbReference>
<dbReference type="FunCoup" id="A0A420WLA0">
    <property type="interactions" value="58"/>
</dbReference>
<dbReference type="EMBL" id="RBII01000001">
    <property type="protein sequence ID" value="RKQ71797.1"/>
    <property type="molecule type" value="Genomic_DNA"/>
</dbReference>
<evidence type="ECO:0000313" key="4">
    <source>
        <dbReference type="EMBL" id="RKQ71797.1"/>
    </source>
</evidence>
<dbReference type="Proteomes" id="UP000282211">
    <property type="component" value="Unassembled WGS sequence"/>
</dbReference>
<keyword evidence="1 2" id="KW-0238">DNA-binding</keyword>
<feature type="DNA-binding region" description="H-T-H motif" evidence="2">
    <location>
        <begin position="33"/>
        <end position="52"/>
    </location>
</feature>
<reference evidence="4 5" key="1">
    <citation type="submission" date="2018-10" db="EMBL/GenBank/DDBJ databases">
        <title>Genomic Encyclopedia of Type Strains, Phase IV (KMG-IV): sequencing the most valuable type-strain genomes for metagenomic binning, comparative biology and taxonomic classification.</title>
        <authorList>
            <person name="Goeker M."/>
        </authorList>
    </citation>
    <scope>NUCLEOTIDE SEQUENCE [LARGE SCALE GENOMIC DNA]</scope>
    <source>
        <strain evidence="4 5">DSM 22008</strain>
    </source>
</reference>
<keyword evidence="5" id="KW-1185">Reference proteome</keyword>
<dbReference type="AlphaFoldDB" id="A0A420WLA0"/>
<dbReference type="PANTHER" id="PTHR43479">
    <property type="entry name" value="ACREF/ENVCD OPERON REPRESSOR-RELATED"/>
    <property type="match status" value="1"/>
</dbReference>
<dbReference type="GO" id="GO:0003677">
    <property type="term" value="F:DNA binding"/>
    <property type="evidence" value="ECO:0007669"/>
    <property type="project" value="UniProtKB-UniRule"/>
</dbReference>
<dbReference type="SUPFAM" id="SSF46689">
    <property type="entry name" value="Homeodomain-like"/>
    <property type="match status" value="1"/>
</dbReference>
<feature type="domain" description="HTH tetR-type" evidence="3">
    <location>
        <begin position="10"/>
        <end position="70"/>
    </location>
</feature>
<evidence type="ECO:0000256" key="1">
    <source>
        <dbReference type="ARBA" id="ARBA00023125"/>
    </source>
</evidence>
<protein>
    <submittedName>
        <fullName evidence="4">TetR family transcriptional regulator</fullName>
    </submittedName>
</protein>
<dbReference type="PROSITE" id="PS50977">
    <property type="entry name" value="HTH_TETR_2"/>
    <property type="match status" value="1"/>
</dbReference>
<evidence type="ECO:0000259" key="3">
    <source>
        <dbReference type="PROSITE" id="PS50977"/>
    </source>
</evidence>
<dbReference type="InterPro" id="IPR001647">
    <property type="entry name" value="HTH_TetR"/>
</dbReference>
<dbReference type="RefSeq" id="WP_121099534.1">
    <property type="nucleotide sequence ID" value="NZ_RBII01000001.1"/>
</dbReference>
<proteinExistence type="predicted"/>
<dbReference type="InParanoid" id="A0A420WLA0"/>
<comment type="caution">
    <text evidence="4">The sequence shown here is derived from an EMBL/GenBank/DDBJ whole genome shotgun (WGS) entry which is preliminary data.</text>
</comment>
<dbReference type="InterPro" id="IPR009057">
    <property type="entry name" value="Homeodomain-like_sf"/>
</dbReference>
<dbReference type="PANTHER" id="PTHR43479:SF11">
    <property type="entry name" value="ACREF_ENVCD OPERON REPRESSOR-RELATED"/>
    <property type="match status" value="1"/>
</dbReference>
<dbReference type="OrthoDB" id="8478851at2"/>
<evidence type="ECO:0000313" key="5">
    <source>
        <dbReference type="Proteomes" id="UP000282211"/>
    </source>
</evidence>
<evidence type="ECO:0000256" key="2">
    <source>
        <dbReference type="PROSITE-ProRule" id="PRU00335"/>
    </source>
</evidence>
<accession>A0A420WLA0</accession>
<sequence>MPSRRRYSPEKRREQLVLVSIETFADMGIERTGHGDIAKRAGVSTATVFNYFPTKEALTVDVLREIETQIIAMFESVKETDDNPRNQFMALSKAYEDMISAHPATIKAYLSWSVSFNPDLRPQYLEMQTRIINMVQAKLPKALQTQSDALIIYNAANMIAIMTFDNRPQDVIQDFTERLLTALLTSKKSHSLCK</sequence>